<accession>A0A9W4CZJ9</accession>
<name>A0A9W4CZJ9_BLUGR</name>
<dbReference type="Pfam" id="PF10104">
    <property type="entry name" value="Brr6_like_C_C"/>
    <property type="match status" value="1"/>
</dbReference>
<protein>
    <submittedName>
        <fullName evidence="4">BgTH12-01853</fullName>
    </submittedName>
</protein>
<feature type="compositionally biased region" description="Basic and acidic residues" evidence="1">
    <location>
        <begin position="445"/>
        <end position="472"/>
    </location>
</feature>
<dbReference type="SMART" id="SM01042">
    <property type="entry name" value="Brr6_like_C_C"/>
    <property type="match status" value="1"/>
</dbReference>
<dbReference type="GO" id="GO:0055088">
    <property type="term" value="P:lipid homeostasis"/>
    <property type="evidence" value="ECO:0007669"/>
    <property type="project" value="InterPro"/>
</dbReference>
<feature type="domain" description="Brl1/Brr6" evidence="3">
    <location>
        <begin position="243"/>
        <end position="376"/>
    </location>
</feature>
<feature type="compositionally biased region" description="Polar residues" evidence="1">
    <location>
        <begin position="431"/>
        <end position="444"/>
    </location>
</feature>
<reference evidence="4" key="1">
    <citation type="submission" date="2020-10" db="EMBL/GenBank/DDBJ databases">
        <authorList>
            <person name="Muller C M."/>
        </authorList>
    </citation>
    <scope>NUCLEOTIDE SEQUENCE</scope>
    <source>
        <strain evidence="4">THUN-12</strain>
    </source>
</reference>
<dbReference type="PANTHER" id="PTHR28136:SF1">
    <property type="entry name" value="NUCLEUS EXPORT PROTEIN BRL1"/>
    <property type="match status" value="1"/>
</dbReference>
<proteinExistence type="predicted"/>
<feature type="region of interest" description="Disordered" evidence="1">
    <location>
        <begin position="431"/>
        <end position="480"/>
    </location>
</feature>
<feature type="region of interest" description="Disordered" evidence="1">
    <location>
        <begin position="52"/>
        <end position="140"/>
    </location>
</feature>
<evidence type="ECO:0000313" key="4">
    <source>
        <dbReference type="EMBL" id="CAD6501603.1"/>
    </source>
</evidence>
<feature type="compositionally biased region" description="Polar residues" evidence="1">
    <location>
        <begin position="130"/>
        <end position="140"/>
    </location>
</feature>
<gene>
    <name evidence="4" type="ORF">BGTH12_LOCUS2961</name>
</gene>
<keyword evidence="2" id="KW-0812">Transmembrane</keyword>
<evidence type="ECO:0000259" key="3">
    <source>
        <dbReference type="SMART" id="SM01042"/>
    </source>
</evidence>
<dbReference type="GO" id="GO:0006998">
    <property type="term" value="P:nuclear envelope organization"/>
    <property type="evidence" value="ECO:0007669"/>
    <property type="project" value="InterPro"/>
</dbReference>
<dbReference type="GO" id="GO:0031965">
    <property type="term" value="C:nuclear membrane"/>
    <property type="evidence" value="ECO:0007669"/>
    <property type="project" value="InterPro"/>
</dbReference>
<dbReference type="PANTHER" id="PTHR28136">
    <property type="entry name" value="NUCLEUS EXPORT PROTEIN BRR6"/>
    <property type="match status" value="1"/>
</dbReference>
<feature type="transmembrane region" description="Helical" evidence="2">
    <location>
        <begin position="353"/>
        <end position="375"/>
    </location>
</feature>
<dbReference type="InterPro" id="IPR018767">
    <property type="entry name" value="Brl1/Brr6_dom"/>
</dbReference>
<dbReference type="Proteomes" id="UP000683417">
    <property type="component" value="Unassembled WGS sequence"/>
</dbReference>
<keyword evidence="2" id="KW-1133">Transmembrane helix</keyword>
<feature type="compositionally biased region" description="Polar residues" evidence="1">
    <location>
        <begin position="110"/>
        <end position="119"/>
    </location>
</feature>
<dbReference type="AlphaFoldDB" id="A0A9W4CZJ9"/>
<dbReference type="EMBL" id="CAJHIT010000005">
    <property type="protein sequence ID" value="CAD6501603.1"/>
    <property type="molecule type" value="Genomic_DNA"/>
</dbReference>
<sequence>MHNPYMFTFELSCQLEPQNQSGVGFMNTHNMFLHNQTQKRSHESPMDFEWQTHAPTDPKSPFPQSKAGHKGFDFKSNNSFINPSAPPIPKFRNPSFTTPRKTFEPELHSETSGIESSPGEQGDLDDTPEQQKFSSNLPAFKSTGTIKQPIFGKYGTEFLGTSPSRVEQRRGKFGNTIIQKMRKRKRMERDYSLLRVSESDSEGDFKPKKKDKNPKVHAPFLQPGLIASFFSYIESHPNLPNVLSFYAQLIVNVVIAGLMIFGMYTFWTTVRSDVDKASEHERSLALAEISKCAQDFVINGCSSKNRAPVMEVPCNEFELCMNRNPNSVGRARISAHTFAQIFNSFIEPISYKAMIFIVLIITATVLVNNIAFGLYRSKSHNQSSFQSNSFAPQPHLYSDPSTQGFQQWMHQTPGQKLGYDIYSGQAYKSMETSHIPSRQRSASRGRSERVHSRSPSKRDRERGRSSKEREMELYQPVNDE</sequence>
<dbReference type="InterPro" id="IPR040202">
    <property type="entry name" value="Brl1/Brr6"/>
</dbReference>
<evidence type="ECO:0000313" key="5">
    <source>
        <dbReference type="Proteomes" id="UP000683417"/>
    </source>
</evidence>
<evidence type="ECO:0000256" key="2">
    <source>
        <dbReference type="SAM" id="Phobius"/>
    </source>
</evidence>
<evidence type="ECO:0000256" key="1">
    <source>
        <dbReference type="SAM" id="MobiDB-lite"/>
    </source>
</evidence>
<feature type="transmembrane region" description="Helical" evidence="2">
    <location>
        <begin position="245"/>
        <end position="267"/>
    </location>
</feature>
<comment type="caution">
    <text evidence="4">The sequence shown here is derived from an EMBL/GenBank/DDBJ whole genome shotgun (WGS) entry which is preliminary data.</text>
</comment>
<keyword evidence="2" id="KW-0472">Membrane</keyword>
<organism evidence="4 5">
    <name type="scientific">Blumeria graminis f. sp. triticale</name>
    <dbReference type="NCBI Taxonomy" id="1689686"/>
    <lineage>
        <taxon>Eukaryota</taxon>
        <taxon>Fungi</taxon>
        <taxon>Dikarya</taxon>
        <taxon>Ascomycota</taxon>
        <taxon>Pezizomycotina</taxon>
        <taxon>Leotiomycetes</taxon>
        <taxon>Erysiphales</taxon>
        <taxon>Erysiphaceae</taxon>
        <taxon>Blumeria</taxon>
    </lineage>
</organism>